<dbReference type="PROSITE" id="PS50895">
    <property type="entry name" value="SURF1"/>
    <property type="match status" value="1"/>
</dbReference>
<comment type="similarity">
    <text evidence="2 6">Belongs to the SURF1 family.</text>
</comment>
<dbReference type="PANTHER" id="PTHR23427:SF2">
    <property type="entry name" value="SURFEIT LOCUS PROTEIN 1"/>
    <property type="match status" value="1"/>
</dbReference>
<gene>
    <name evidence="7" type="ORF">EK403_13980</name>
</gene>
<evidence type="ECO:0000256" key="3">
    <source>
        <dbReference type="ARBA" id="ARBA00022692"/>
    </source>
</evidence>
<protein>
    <recommendedName>
        <fullName evidence="6">SURF1-like protein</fullName>
    </recommendedName>
</protein>
<sequence length="258" mass="27408">MTHAGAAAFEAGEAEPAFRPRSPAALLAIALATIVAFSGFCALGVWQVERRAWKLDLIGRVEARVHSAPTAAPAPADWPRVNAADDEYRRVRIEGVFERGKDTLVQATTELGAGYWVLSPLRTTDGFSVLVNRGFIPADRKDPASRAAGEPSGETTVVGLLRMTEPKGGFLRANDPAADLWRSRDVAAISAARGLTDAAPYFIDADAAPNPGGLPVGGLTVVAFRNQHLVYALTWFALAALVAGAAAIVARHEFRARR</sequence>
<accession>A0A4V1KJ21</accession>
<dbReference type="AlphaFoldDB" id="A0A4V1KJ21"/>
<keyword evidence="3 6" id="KW-0812">Transmembrane</keyword>
<dbReference type="Proteomes" id="UP000289708">
    <property type="component" value="Unassembled WGS sequence"/>
</dbReference>
<dbReference type="OrthoDB" id="6079986at2"/>
<dbReference type="CDD" id="cd06662">
    <property type="entry name" value="SURF1"/>
    <property type="match status" value="1"/>
</dbReference>
<keyword evidence="6" id="KW-1003">Cell membrane</keyword>
<reference evidence="7 8" key="1">
    <citation type="submission" date="2018-12" db="EMBL/GenBank/DDBJ databases">
        <title>bacterium Hansschlegelia zhihuaiae S113.</title>
        <authorList>
            <person name="He J."/>
        </authorList>
    </citation>
    <scope>NUCLEOTIDE SEQUENCE [LARGE SCALE GENOMIC DNA]</scope>
    <source>
        <strain evidence="7 8">S 113</strain>
    </source>
</reference>
<dbReference type="InterPro" id="IPR002994">
    <property type="entry name" value="Surf1/Shy1"/>
</dbReference>
<evidence type="ECO:0000313" key="8">
    <source>
        <dbReference type="Proteomes" id="UP000289708"/>
    </source>
</evidence>
<evidence type="ECO:0000313" key="7">
    <source>
        <dbReference type="EMBL" id="RXF72672.1"/>
    </source>
</evidence>
<feature type="transmembrane region" description="Helical" evidence="6">
    <location>
        <begin position="24"/>
        <end position="46"/>
    </location>
</feature>
<evidence type="ECO:0000256" key="2">
    <source>
        <dbReference type="ARBA" id="ARBA00007165"/>
    </source>
</evidence>
<dbReference type="Pfam" id="PF02104">
    <property type="entry name" value="SURF1"/>
    <property type="match status" value="1"/>
</dbReference>
<comment type="subcellular location">
    <subcellularLocation>
        <location evidence="6">Cell membrane</location>
        <topology evidence="6">Multi-pass membrane protein</topology>
    </subcellularLocation>
    <subcellularLocation>
        <location evidence="1">Membrane</location>
    </subcellularLocation>
</comment>
<evidence type="ECO:0000256" key="6">
    <source>
        <dbReference type="RuleBase" id="RU363076"/>
    </source>
</evidence>
<organism evidence="7 8">
    <name type="scientific">Hansschlegelia zhihuaiae</name>
    <dbReference type="NCBI Taxonomy" id="405005"/>
    <lineage>
        <taxon>Bacteria</taxon>
        <taxon>Pseudomonadati</taxon>
        <taxon>Pseudomonadota</taxon>
        <taxon>Alphaproteobacteria</taxon>
        <taxon>Hyphomicrobiales</taxon>
        <taxon>Methylopilaceae</taxon>
        <taxon>Hansschlegelia</taxon>
    </lineage>
</organism>
<name>A0A4V1KJ21_9HYPH</name>
<keyword evidence="4 6" id="KW-1133">Transmembrane helix</keyword>
<comment type="caution">
    <text evidence="7">The sequence shown here is derived from an EMBL/GenBank/DDBJ whole genome shotgun (WGS) entry which is preliminary data.</text>
</comment>
<dbReference type="GO" id="GO:0005886">
    <property type="term" value="C:plasma membrane"/>
    <property type="evidence" value="ECO:0007669"/>
    <property type="project" value="UniProtKB-SubCell"/>
</dbReference>
<evidence type="ECO:0000256" key="5">
    <source>
        <dbReference type="ARBA" id="ARBA00023136"/>
    </source>
</evidence>
<keyword evidence="8" id="KW-1185">Reference proteome</keyword>
<keyword evidence="5 6" id="KW-0472">Membrane</keyword>
<evidence type="ECO:0000256" key="4">
    <source>
        <dbReference type="ARBA" id="ARBA00022989"/>
    </source>
</evidence>
<dbReference type="PANTHER" id="PTHR23427">
    <property type="entry name" value="SURFEIT LOCUS PROTEIN"/>
    <property type="match status" value="1"/>
</dbReference>
<evidence type="ECO:0000256" key="1">
    <source>
        <dbReference type="ARBA" id="ARBA00004370"/>
    </source>
</evidence>
<dbReference type="InterPro" id="IPR045214">
    <property type="entry name" value="Surf1/Surf4"/>
</dbReference>
<dbReference type="RefSeq" id="WP_128778098.1">
    <property type="nucleotide sequence ID" value="NZ_RYFI01000013.1"/>
</dbReference>
<feature type="transmembrane region" description="Helical" evidence="6">
    <location>
        <begin position="229"/>
        <end position="250"/>
    </location>
</feature>
<proteinExistence type="inferred from homology"/>
<dbReference type="EMBL" id="RYFI01000013">
    <property type="protein sequence ID" value="RXF72672.1"/>
    <property type="molecule type" value="Genomic_DNA"/>
</dbReference>